<keyword evidence="2" id="KW-1185">Reference proteome</keyword>
<organism evidence="1 2">
    <name type="scientific">Trichonephila clavipes</name>
    <name type="common">Golden silk orbweaver</name>
    <name type="synonym">Nephila clavipes</name>
    <dbReference type="NCBI Taxonomy" id="2585209"/>
    <lineage>
        <taxon>Eukaryota</taxon>
        <taxon>Metazoa</taxon>
        <taxon>Ecdysozoa</taxon>
        <taxon>Arthropoda</taxon>
        <taxon>Chelicerata</taxon>
        <taxon>Arachnida</taxon>
        <taxon>Araneae</taxon>
        <taxon>Araneomorphae</taxon>
        <taxon>Entelegynae</taxon>
        <taxon>Araneoidea</taxon>
        <taxon>Nephilidae</taxon>
        <taxon>Trichonephila</taxon>
    </lineage>
</organism>
<accession>A0A8X6S2Q3</accession>
<sequence>MKRNNLCINCFSSSHEVALCKNSRNCPNCSKRHNSLLCRNLERNVDSQRSPGSETLSNMEPRITTPTLNVNSECFQPKQTVESFENGEEFVGYSKGHSTMLLSTAVVYCQNSRGEVFPLRALLDSGSQSDLITHEAALALGLKCEKVNTSICGVNGTPQFIKTKCLLLFQVKTDSFRN</sequence>
<dbReference type="AlphaFoldDB" id="A0A8X6S2Q3"/>
<gene>
    <name evidence="1" type="ORF">TNCV_419221</name>
</gene>
<reference evidence="1" key="1">
    <citation type="submission" date="2020-08" db="EMBL/GenBank/DDBJ databases">
        <title>Multicomponent nature underlies the extraordinary mechanical properties of spider dragline silk.</title>
        <authorList>
            <person name="Kono N."/>
            <person name="Nakamura H."/>
            <person name="Mori M."/>
            <person name="Yoshida Y."/>
            <person name="Ohtoshi R."/>
            <person name="Malay A.D."/>
            <person name="Moran D.A.P."/>
            <person name="Tomita M."/>
            <person name="Numata K."/>
            <person name="Arakawa K."/>
        </authorList>
    </citation>
    <scope>NUCLEOTIDE SEQUENCE</scope>
</reference>
<comment type="caution">
    <text evidence="1">The sequence shown here is derived from an EMBL/GenBank/DDBJ whole genome shotgun (WGS) entry which is preliminary data.</text>
</comment>
<dbReference type="Proteomes" id="UP000887159">
    <property type="component" value="Unassembled WGS sequence"/>
</dbReference>
<evidence type="ECO:0000313" key="1">
    <source>
        <dbReference type="EMBL" id="GFY04666.1"/>
    </source>
</evidence>
<evidence type="ECO:0000313" key="2">
    <source>
        <dbReference type="Proteomes" id="UP000887159"/>
    </source>
</evidence>
<evidence type="ECO:0008006" key="3">
    <source>
        <dbReference type="Google" id="ProtNLM"/>
    </source>
</evidence>
<proteinExistence type="predicted"/>
<name>A0A8X6S2Q3_TRICX</name>
<dbReference type="EMBL" id="BMAU01021245">
    <property type="protein sequence ID" value="GFY04666.1"/>
    <property type="molecule type" value="Genomic_DNA"/>
</dbReference>
<protein>
    <recommendedName>
        <fullName evidence="3">Peptidase aspartic putative domain-containing protein</fullName>
    </recommendedName>
</protein>